<evidence type="ECO:0000256" key="7">
    <source>
        <dbReference type="ARBA" id="ARBA00022576"/>
    </source>
</evidence>
<dbReference type="CDD" id="cd00610">
    <property type="entry name" value="OAT_like"/>
    <property type="match status" value="1"/>
</dbReference>
<keyword evidence="14" id="KW-1185">Reference proteome</keyword>
<evidence type="ECO:0000256" key="5">
    <source>
        <dbReference type="ARBA" id="ARBA00012355"/>
    </source>
</evidence>
<evidence type="ECO:0000313" key="14">
    <source>
        <dbReference type="Proteomes" id="UP000253941"/>
    </source>
</evidence>
<comment type="cofactor">
    <cofactor evidence="1">
        <name>pyridoxal 5'-phosphate</name>
        <dbReference type="ChEBI" id="CHEBI:597326"/>
    </cofactor>
</comment>
<accession>A0A369TBP6</accession>
<dbReference type="Pfam" id="PF00583">
    <property type="entry name" value="Acetyltransf_1"/>
    <property type="match status" value="1"/>
</dbReference>
<dbReference type="GO" id="GO:0030170">
    <property type="term" value="F:pyridoxal phosphate binding"/>
    <property type="evidence" value="ECO:0007669"/>
    <property type="project" value="InterPro"/>
</dbReference>
<feature type="domain" description="N-acetyltransferase" evidence="12">
    <location>
        <begin position="11"/>
        <end position="166"/>
    </location>
</feature>
<dbReference type="PROSITE" id="PS00600">
    <property type="entry name" value="AA_TRANSFER_CLASS_3"/>
    <property type="match status" value="1"/>
</dbReference>
<evidence type="ECO:0000256" key="4">
    <source>
        <dbReference type="ARBA" id="ARBA00010712"/>
    </source>
</evidence>
<comment type="catalytic activity">
    <reaction evidence="11">
        <text>L-2,4-diaminobutanoate + acetyl-CoA = (2S)-4-acetamido-2-aminobutanoate + CoA + H(+)</text>
        <dbReference type="Rhea" id="RHEA:16901"/>
        <dbReference type="ChEBI" id="CHEBI:15378"/>
        <dbReference type="ChEBI" id="CHEBI:57287"/>
        <dbReference type="ChEBI" id="CHEBI:57288"/>
        <dbReference type="ChEBI" id="CHEBI:58761"/>
        <dbReference type="ChEBI" id="CHEBI:58929"/>
        <dbReference type="EC" id="2.3.1.178"/>
    </reaction>
</comment>
<dbReference type="Pfam" id="PF00202">
    <property type="entry name" value="Aminotran_3"/>
    <property type="match status" value="1"/>
</dbReference>
<comment type="similarity">
    <text evidence="4">Belongs to the acetyltransferase family. EctA subfamily.</text>
</comment>
<dbReference type="AlphaFoldDB" id="A0A369TBP6"/>
<dbReference type="CDD" id="cd04301">
    <property type="entry name" value="NAT_SF"/>
    <property type="match status" value="1"/>
</dbReference>
<dbReference type="PANTHER" id="PTHR43552">
    <property type="entry name" value="DIAMINOBUTYRATE--2-OXOGLUTARATE AMINOTRANSFERASE"/>
    <property type="match status" value="1"/>
</dbReference>
<dbReference type="Gene3D" id="3.40.630.30">
    <property type="match status" value="1"/>
</dbReference>
<gene>
    <name evidence="13" type="primary">ectB</name>
    <name evidence="13" type="ORF">DRB17_10690</name>
</gene>
<proteinExistence type="inferred from homology"/>
<dbReference type="PROSITE" id="PS51186">
    <property type="entry name" value="GNAT"/>
    <property type="match status" value="1"/>
</dbReference>
<dbReference type="InterPro" id="IPR000182">
    <property type="entry name" value="GNAT_dom"/>
</dbReference>
<comment type="similarity">
    <text evidence="3">Belongs to the class-III pyridoxal-phosphate-dependent aminotransferase family.</text>
</comment>
<dbReference type="UniPathway" id="UPA00067">
    <property type="reaction ID" value="UER00122"/>
</dbReference>
<evidence type="ECO:0000313" key="13">
    <source>
        <dbReference type="EMBL" id="RDD61944.1"/>
    </source>
</evidence>
<comment type="pathway">
    <text evidence="2">Amine and polyamine biosynthesis; ectoine biosynthesis; L-ectoine from L-aspartate 4-semialdehyde: step 2/3.</text>
</comment>
<dbReference type="InterPro" id="IPR015421">
    <property type="entry name" value="PyrdxlP-dep_Trfase_major"/>
</dbReference>
<keyword evidence="7 13" id="KW-0032">Aminotransferase</keyword>
<dbReference type="NCBIfam" id="TIGR02406">
    <property type="entry name" value="ectoine_EctA"/>
    <property type="match status" value="1"/>
</dbReference>
<dbReference type="Gene3D" id="3.40.640.10">
    <property type="entry name" value="Type I PLP-dependent aspartate aminotransferase-like (Major domain)"/>
    <property type="match status" value="1"/>
</dbReference>
<dbReference type="SUPFAM" id="SSF53383">
    <property type="entry name" value="PLP-dependent transferases"/>
    <property type="match status" value="1"/>
</dbReference>
<dbReference type="NCBIfam" id="NF006733">
    <property type="entry name" value="PRK09264.1"/>
    <property type="match status" value="1"/>
</dbReference>
<dbReference type="Gene3D" id="3.90.1150.10">
    <property type="entry name" value="Aspartate Aminotransferase, domain 1"/>
    <property type="match status" value="1"/>
</dbReference>
<evidence type="ECO:0000256" key="1">
    <source>
        <dbReference type="ARBA" id="ARBA00001933"/>
    </source>
</evidence>
<evidence type="ECO:0000256" key="3">
    <source>
        <dbReference type="ARBA" id="ARBA00008954"/>
    </source>
</evidence>
<evidence type="ECO:0000256" key="2">
    <source>
        <dbReference type="ARBA" id="ARBA00004978"/>
    </source>
</evidence>
<evidence type="ECO:0000256" key="8">
    <source>
        <dbReference type="ARBA" id="ARBA00022679"/>
    </source>
</evidence>
<dbReference type="Proteomes" id="UP000253941">
    <property type="component" value="Unassembled WGS sequence"/>
</dbReference>
<evidence type="ECO:0000256" key="11">
    <source>
        <dbReference type="ARBA" id="ARBA00048924"/>
    </source>
</evidence>
<dbReference type="NCBIfam" id="TIGR00709">
    <property type="entry name" value="dat"/>
    <property type="match status" value="1"/>
</dbReference>
<sequence length="605" mass="65363">MTAQQPNPSDIVYRQPTIDDGETIWRLVRATGTLAENSPYSYLMFCRSFADTCIVADAGDRLAGAVLAYTPPQTPDVLFVWQIGVHPAFRGRKLGFNMLDQLLDRPACAWISRVEATVTPSNDASMGLFHKLAEYLNAPMEQKVAFPEAAFPEGEAHETEMLLRIGPIGARKQPEPSDMGLFERLESEVRAYSRDFPTVFTRASGALMWDEQGRRYIDFFAGAGVLNYGHNHPQMRQRLMEYMAGDGMLHGLDMATTAKARLLQTLEEVILSPRGLDYKVQFPGPTGTNAVEAALKLARKVTGRHNVVAFTAGFHGMTLGALAATGNRFKRHGAGLPLAGTVHLPFDGYLGGTWDSADLLDRVLADPGSGIDHPAAVIVETVQGEGGINVASFDWLKRVAEICRANDVLLIVDDIQMGCGRTGPFFSFEPAGIVPDIVCLSKSIGGIGLPLALTLFRRELDVWEPAEHNATFRGNNAAFVTAAEALDIFWRDDAFSAAVARKGALVAERLAGIVERFPELKLCAHGRGLVHGLECGLDGVAKQIVHQAFERGLIAETSGARSQVVKVMPPLVIDDETLSAGLDLLEHAVAALAMEPGEASGTSAS</sequence>
<dbReference type="GO" id="GO:0047307">
    <property type="term" value="F:diaminobutyrate-pyruvate transaminase activity"/>
    <property type="evidence" value="ECO:0007669"/>
    <property type="project" value="InterPro"/>
</dbReference>
<evidence type="ECO:0000259" key="12">
    <source>
        <dbReference type="PROSITE" id="PS51186"/>
    </source>
</evidence>
<keyword evidence="10" id="KW-0012">Acyltransferase</keyword>
<dbReference type="InterPro" id="IPR049704">
    <property type="entry name" value="Aminotrans_3_PPA_site"/>
</dbReference>
<dbReference type="GO" id="GO:0033816">
    <property type="term" value="F:diaminobutyrate acetyltransferase activity"/>
    <property type="evidence" value="ECO:0007669"/>
    <property type="project" value="UniProtKB-EC"/>
</dbReference>
<reference evidence="13 14" key="1">
    <citation type="submission" date="2018-07" db="EMBL/GenBank/DDBJ databases">
        <title>Venubactetium sediminum gen. nov., sp. nov., isolated from a marine solar saltern.</title>
        <authorList>
            <person name="Wang S."/>
        </authorList>
    </citation>
    <scope>NUCLEOTIDE SEQUENCE [LARGE SCALE GENOMIC DNA]</scope>
    <source>
        <strain evidence="13 14">WD2A32</strain>
    </source>
</reference>
<dbReference type="PANTHER" id="PTHR43552:SF2">
    <property type="entry name" value="DIAMINOBUTYRATE--2-OXOGLUTARATE TRANSAMINASE"/>
    <property type="match status" value="1"/>
</dbReference>
<organism evidence="13 14">
    <name type="scientific">Ferruginivarius sediminum</name>
    <dbReference type="NCBI Taxonomy" id="2661937"/>
    <lineage>
        <taxon>Bacteria</taxon>
        <taxon>Pseudomonadati</taxon>
        <taxon>Pseudomonadota</taxon>
        <taxon>Alphaproteobacteria</taxon>
        <taxon>Rhodospirillales</taxon>
        <taxon>Rhodospirillaceae</taxon>
        <taxon>Ferruginivarius</taxon>
    </lineage>
</organism>
<keyword evidence="9" id="KW-0663">Pyridoxal phosphate</keyword>
<dbReference type="RefSeq" id="WP_114582188.1">
    <property type="nucleotide sequence ID" value="NZ_QPMH01000008.1"/>
</dbReference>
<keyword evidence="8 13" id="KW-0808">Transferase</keyword>
<dbReference type="EMBL" id="QPMH01000008">
    <property type="protein sequence ID" value="RDD61944.1"/>
    <property type="molecule type" value="Genomic_DNA"/>
</dbReference>
<evidence type="ECO:0000256" key="10">
    <source>
        <dbReference type="ARBA" id="ARBA00023315"/>
    </source>
</evidence>
<protein>
    <recommendedName>
        <fullName evidence="6">L-2,4-diaminobutyric acid acetyltransferase</fullName>
        <ecNumber evidence="5">2.3.1.178</ecNumber>
    </recommendedName>
</protein>
<dbReference type="GO" id="GO:0019491">
    <property type="term" value="P:ectoine biosynthetic process"/>
    <property type="evidence" value="ECO:0007669"/>
    <property type="project" value="UniProtKB-UniPathway"/>
</dbReference>
<name>A0A369TBP6_9PROT</name>
<dbReference type="SUPFAM" id="SSF55729">
    <property type="entry name" value="Acyl-CoA N-acyltransferases (Nat)"/>
    <property type="match status" value="1"/>
</dbReference>
<evidence type="ECO:0000256" key="6">
    <source>
        <dbReference type="ARBA" id="ARBA00017935"/>
    </source>
</evidence>
<dbReference type="EC" id="2.3.1.178" evidence="5"/>
<dbReference type="InterPro" id="IPR012773">
    <property type="entry name" value="Ectoine_EctB"/>
</dbReference>
<dbReference type="InterPro" id="IPR016181">
    <property type="entry name" value="Acyl_CoA_acyltransferase"/>
</dbReference>
<comment type="caution">
    <text evidence="13">The sequence shown here is derived from an EMBL/GenBank/DDBJ whole genome shotgun (WGS) entry which is preliminary data.</text>
</comment>
<dbReference type="InterPro" id="IPR004637">
    <property type="entry name" value="Dat"/>
</dbReference>
<dbReference type="InterPro" id="IPR012772">
    <property type="entry name" value="Ectoine_EctA"/>
</dbReference>
<dbReference type="InterPro" id="IPR005814">
    <property type="entry name" value="Aminotrans_3"/>
</dbReference>
<dbReference type="NCBIfam" id="TIGR02407">
    <property type="entry name" value="ectoine_ectB"/>
    <property type="match status" value="1"/>
</dbReference>
<dbReference type="InterPro" id="IPR015422">
    <property type="entry name" value="PyrdxlP-dep_Trfase_small"/>
</dbReference>
<dbReference type="InterPro" id="IPR015424">
    <property type="entry name" value="PyrdxlP-dep_Trfase"/>
</dbReference>
<evidence type="ECO:0000256" key="9">
    <source>
        <dbReference type="ARBA" id="ARBA00022898"/>
    </source>
</evidence>